<gene>
    <name evidence="2" type="ORF">GYMLUDRAFT_58479</name>
</gene>
<protein>
    <submittedName>
        <fullName evidence="2">Uncharacterized protein</fullName>
    </submittedName>
</protein>
<dbReference type="Proteomes" id="UP000053593">
    <property type="component" value="Unassembled WGS sequence"/>
</dbReference>
<sequence>MLNSQFMDKLYHDLKRAYLTLKKASKEKKIKKSKKVAKVKKLIRDKWRIPKPEGTIGRGGLKLQDVMGLGSNPERYYRIINLSHHIIGRKLDFATKFSAHTEEKIALAICALSSEIEFLQRFKDNWAACKIIKACFANNSPRLQKLYKIERAASQMDAQQIPKADHSCQAPGESDSTSEEESDISTEAGKSIPGARKSSIQKLSRSESEEDTSSSDEKTTPRRESNDSRKKRMARLHNLTDRKGMKDKENTWNTEERGVKDLVVLRKKDGKDTGALVKNGKETGMLSKKKVNEIGVPCKKKGQETGTLSEKTVKEKSRVLHEKKEKETEVLYERKGKATGMPCAVKGKETHSKEEKENHQLQHKQEKLIKRLYKKKEKQISRSCDLEEEKSTPQEHKMPRSSKLRIETQKFNADNKHNSQHSKATRGADTISAKKQSDKVQLQSCDQVKVKGPKKVEQRKKALKNIVYSDSALSSEDADIIEVMNDFL</sequence>
<feature type="compositionally biased region" description="Basic and acidic residues" evidence="1">
    <location>
        <begin position="346"/>
        <end position="365"/>
    </location>
</feature>
<evidence type="ECO:0000313" key="2">
    <source>
        <dbReference type="EMBL" id="KIK62336.1"/>
    </source>
</evidence>
<feature type="compositionally biased region" description="Basic and acidic residues" evidence="1">
    <location>
        <begin position="215"/>
        <end position="228"/>
    </location>
</feature>
<reference evidence="2 3" key="1">
    <citation type="submission" date="2014-04" db="EMBL/GenBank/DDBJ databases">
        <title>Evolutionary Origins and Diversification of the Mycorrhizal Mutualists.</title>
        <authorList>
            <consortium name="DOE Joint Genome Institute"/>
            <consortium name="Mycorrhizal Genomics Consortium"/>
            <person name="Kohler A."/>
            <person name="Kuo A."/>
            <person name="Nagy L.G."/>
            <person name="Floudas D."/>
            <person name="Copeland A."/>
            <person name="Barry K.W."/>
            <person name="Cichocki N."/>
            <person name="Veneault-Fourrey C."/>
            <person name="LaButti K."/>
            <person name="Lindquist E.A."/>
            <person name="Lipzen A."/>
            <person name="Lundell T."/>
            <person name="Morin E."/>
            <person name="Murat C."/>
            <person name="Riley R."/>
            <person name="Ohm R."/>
            <person name="Sun H."/>
            <person name="Tunlid A."/>
            <person name="Henrissat B."/>
            <person name="Grigoriev I.V."/>
            <person name="Hibbett D.S."/>
            <person name="Martin F."/>
        </authorList>
    </citation>
    <scope>NUCLEOTIDE SEQUENCE [LARGE SCALE GENOMIC DNA]</scope>
    <source>
        <strain evidence="2 3">FD-317 M1</strain>
    </source>
</reference>
<dbReference type="EMBL" id="KN834768">
    <property type="protein sequence ID" value="KIK62336.1"/>
    <property type="molecule type" value="Genomic_DNA"/>
</dbReference>
<dbReference type="HOGENOM" id="CLU_559036_0_0_1"/>
<name>A0A0D0C2I7_9AGAR</name>
<evidence type="ECO:0000313" key="3">
    <source>
        <dbReference type="Proteomes" id="UP000053593"/>
    </source>
</evidence>
<dbReference type="AlphaFoldDB" id="A0A0D0C2I7"/>
<feature type="region of interest" description="Disordered" evidence="1">
    <location>
        <begin position="157"/>
        <end position="253"/>
    </location>
</feature>
<organism evidence="2 3">
    <name type="scientific">Collybiopsis luxurians FD-317 M1</name>
    <dbReference type="NCBI Taxonomy" id="944289"/>
    <lineage>
        <taxon>Eukaryota</taxon>
        <taxon>Fungi</taxon>
        <taxon>Dikarya</taxon>
        <taxon>Basidiomycota</taxon>
        <taxon>Agaricomycotina</taxon>
        <taxon>Agaricomycetes</taxon>
        <taxon>Agaricomycetidae</taxon>
        <taxon>Agaricales</taxon>
        <taxon>Marasmiineae</taxon>
        <taxon>Omphalotaceae</taxon>
        <taxon>Collybiopsis</taxon>
        <taxon>Collybiopsis luxurians</taxon>
    </lineage>
</organism>
<keyword evidence="3" id="KW-1185">Reference proteome</keyword>
<feature type="region of interest" description="Disordered" evidence="1">
    <location>
        <begin position="300"/>
        <end position="325"/>
    </location>
</feature>
<feature type="compositionally biased region" description="Basic and acidic residues" evidence="1">
    <location>
        <begin position="238"/>
        <end position="253"/>
    </location>
</feature>
<feature type="compositionally biased region" description="Basic and acidic residues" evidence="1">
    <location>
        <begin position="311"/>
        <end position="325"/>
    </location>
</feature>
<evidence type="ECO:0000256" key="1">
    <source>
        <dbReference type="SAM" id="MobiDB-lite"/>
    </source>
</evidence>
<feature type="compositionally biased region" description="Basic and acidic residues" evidence="1">
    <location>
        <begin position="389"/>
        <end position="417"/>
    </location>
</feature>
<feature type="region of interest" description="Disordered" evidence="1">
    <location>
        <begin position="341"/>
        <end position="365"/>
    </location>
</feature>
<dbReference type="OrthoDB" id="3083918at2759"/>
<feature type="region of interest" description="Disordered" evidence="1">
    <location>
        <begin position="378"/>
        <end position="455"/>
    </location>
</feature>
<accession>A0A0D0C2I7</accession>
<proteinExistence type="predicted"/>